<dbReference type="Pfam" id="PF13578">
    <property type="entry name" value="Methyltransf_24"/>
    <property type="match status" value="1"/>
</dbReference>
<evidence type="ECO:0000256" key="1">
    <source>
        <dbReference type="SAM" id="Phobius"/>
    </source>
</evidence>
<keyword evidence="1" id="KW-1133">Transmembrane helix</keyword>
<dbReference type="OrthoDB" id="419048at2759"/>
<dbReference type="Gene3D" id="3.40.50.150">
    <property type="entry name" value="Vaccinia Virus protein VP39"/>
    <property type="match status" value="1"/>
</dbReference>
<accession>A0A139A8X4</accession>
<keyword evidence="1" id="KW-0812">Transmembrane</keyword>
<keyword evidence="1" id="KW-0472">Membrane</keyword>
<feature type="transmembrane region" description="Helical" evidence="1">
    <location>
        <begin position="12"/>
        <end position="32"/>
    </location>
</feature>
<dbReference type="InterPro" id="IPR029063">
    <property type="entry name" value="SAM-dependent_MTases_sf"/>
</dbReference>
<evidence type="ECO:0000313" key="3">
    <source>
        <dbReference type="Proteomes" id="UP000070544"/>
    </source>
</evidence>
<reference evidence="2 3" key="1">
    <citation type="journal article" date="2015" name="Genome Biol. Evol.">
        <title>Phylogenomic analyses indicate that early fungi evolved digesting cell walls of algal ancestors of land plants.</title>
        <authorList>
            <person name="Chang Y."/>
            <person name="Wang S."/>
            <person name="Sekimoto S."/>
            <person name="Aerts A.L."/>
            <person name="Choi C."/>
            <person name="Clum A."/>
            <person name="LaButti K.M."/>
            <person name="Lindquist E.A."/>
            <person name="Yee Ngan C."/>
            <person name="Ohm R.A."/>
            <person name="Salamov A.A."/>
            <person name="Grigoriev I.V."/>
            <person name="Spatafora J.W."/>
            <person name="Berbee M.L."/>
        </authorList>
    </citation>
    <scope>NUCLEOTIDE SEQUENCE [LARGE SCALE GENOMIC DNA]</scope>
    <source>
        <strain evidence="2 3">JEL478</strain>
    </source>
</reference>
<sequence>MDQSNQQRWARPSFPVLIGAVALSLFAAYGFIHSNRPPHHGYAPGQHVVSAPSAHYSGGFQPAPLPTVLDAQDSLTEALKKAGVVVDEGNSMQVMEQTMYYALVAQQEWIKTICETGFNGGHSSVTWLSSSWDATLFSFDLPHADYGPPARAHVNRTFPGRFYITDGDSTVTLPRFREANPNLHCDVIHVDGGHSYEVAIADLRNFYHMASPRRHIVLMDDLRCKGGYCVEPMRAWDQAVAEGWLNQRACYTKSDGWRGWCAGEYVLKVE</sequence>
<proteinExistence type="predicted"/>
<evidence type="ECO:0000313" key="2">
    <source>
        <dbReference type="EMBL" id="KXS13129.1"/>
    </source>
</evidence>
<dbReference type="EMBL" id="KQ965781">
    <property type="protein sequence ID" value="KXS13129.1"/>
    <property type="molecule type" value="Genomic_DNA"/>
</dbReference>
<dbReference type="SUPFAM" id="SSF53335">
    <property type="entry name" value="S-adenosyl-L-methionine-dependent methyltransferases"/>
    <property type="match status" value="1"/>
</dbReference>
<dbReference type="Proteomes" id="UP000070544">
    <property type="component" value="Unassembled WGS sequence"/>
</dbReference>
<dbReference type="AlphaFoldDB" id="A0A139A8X4"/>
<keyword evidence="3" id="KW-1185">Reference proteome</keyword>
<organism evidence="2 3">
    <name type="scientific">Gonapodya prolifera (strain JEL478)</name>
    <name type="common">Monoblepharis prolifera</name>
    <dbReference type="NCBI Taxonomy" id="1344416"/>
    <lineage>
        <taxon>Eukaryota</taxon>
        <taxon>Fungi</taxon>
        <taxon>Fungi incertae sedis</taxon>
        <taxon>Chytridiomycota</taxon>
        <taxon>Chytridiomycota incertae sedis</taxon>
        <taxon>Monoblepharidomycetes</taxon>
        <taxon>Monoblepharidales</taxon>
        <taxon>Gonapodyaceae</taxon>
        <taxon>Gonapodya</taxon>
    </lineage>
</organism>
<name>A0A139A8X4_GONPJ</name>
<gene>
    <name evidence="2" type="ORF">M427DRAFT_136739</name>
</gene>
<protein>
    <submittedName>
        <fullName evidence="2">Uncharacterized protein</fullName>
    </submittedName>
</protein>